<gene>
    <name evidence="2" type="ORF">GGX14DRAFT_404809</name>
</gene>
<dbReference type="AlphaFoldDB" id="A0AAD6V087"/>
<feature type="compositionally biased region" description="Basic residues" evidence="1">
    <location>
        <begin position="103"/>
        <end position="114"/>
    </location>
</feature>
<name>A0AAD6V087_9AGAR</name>
<comment type="caution">
    <text evidence="2">The sequence shown here is derived from an EMBL/GenBank/DDBJ whole genome shotgun (WGS) entry which is preliminary data.</text>
</comment>
<accession>A0AAD6V087</accession>
<dbReference type="Proteomes" id="UP001219525">
    <property type="component" value="Unassembled WGS sequence"/>
</dbReference>
<evidence type="ECO:0000313" key="2">
    <source>
        <dbReference type="EMBL" id="KAJ7194180.1"/>
    </source>
</evidence>
<reference evidence="2" key="1">
    <citation type="submission" date="2023-03" db="EMBL/GenBank/DDBJ databases">
        <title>Massive genome expansion in bonnet fungi (Mycena s.s.) driven by repeated elements and novel gene families across ecological guilds.</title>
        <authorList>
            <consortium name="Lawrence Berkeley National Laboratory"/>
            <person name="Harder C.B."/>
            <person name="Miyauchi S."/>
            <person name="Viragh M."/>
            <person name="Kuo A."/>
            <person name="Thoen E."/>
            <person name="Andreopoulos B."/>
            <person name="Lu D."/>
            <person name="Skrede I."/>
            <person name="Drula E."/>
            <person name="Henrissat B."/>
            <person name="Morin E."/>
            <person name="Kohler A."/>
            <person name="Barry K."/>
            <person name="LaButti K."/>
            <person name="Morin E."/>
            <person name="Salamov A."/>
            <person name="Lipzen A."/>
            <person name="Mereny Z."/>
            <person name="Hegedus B."/>
            <person name="Baldrian P."/>
            <person name="Stursova M."/>
            <person name="Weitz H."/>
            <person name="Taylor A."/>
            <person name="Grigoriev I.V."/>
            <person name="Nagy L.G."/>
            <person name="Martin F."/>
            <person name="Kauserud H."/>
        </authorList>
    </citation>
    <scope>NUCLEOTIDE SEQUENCE</scope>
    <source>
        <strain evidence="2">9144</strain>
    </source>
</reference>
<evidence type="ECO:0000256" key="1">
    <source>
        <dbReference type="SAM" id="MobiDB-lite"/>
    </source>
</evidence>
<feature type="region of interest" description="Disordered" evidence="1">
    <location>
        <begin position="103"/>
        <end position="126"/>
    </location>
</feature>
<dbReference type="EMBL" id="JARJCW010000100">
    <property type="protein sequence ID" value="KAJ7194180.1"/>
    <property type="molecule type" value="Genomic_DNA"/>
</dbReference>
<sequence length="172" mass="19439">MHVQIVAFQHVLGGAEICQMFHVEEVGFWVVLGTSFCFFTNYSKPYSPKMNLAILGIAADFMVWSRGAEGRGWRTGTRGEHLFETRKRETERCFKYGSRWTRARHGTHGRRKQKQTGSQKRSAKRTAFPRVDAYSALVPSPSNLNVGSAGVPWLTPDQKSFSFVEAHKILAS</sequence>
<evidence type="ECO:0000313" key="3">
    <source>
        <dbReference type="Proteomes" id="UP001219525"/>
    </source>
</evidence>
<proteinExistence type="predicted"/>
<keyword evidence="3" id="KW-1185">Reference proteome</keyword>
<organism evidence="2 3">
    <name type="scientific">Mycena pura</name>
    <dbReference type="NCBI Taxonomy" id="153505"/>
    <lineage>
        <taxon>Eukaryota</taxon>
        <taxon>Fungi</taxon>
        <taxon>Dikarya</taxon>
        <taxon>Basidiomycota</taxon>
        <taxon>Agaricomycotina</taxon>
        <taxon>Agaricomycetes</taxon>
        <taxon>Agaricomycetidae</taxon>
        <taxon>Agaricales</taxon>
        <taxon>Marasmiineae</taxon>
        <taxon>Mycenaceae</taxon>
        <taxon>Mycena</taxon>
    </lineage>
</organism>
<protein>
    <submittedName>
        <fullName evidence="2">Uncharacterized protein</fullName>
    </submittedName>
</protein>